<name>A0ABW6AI14_9BACT</name>
<dbReference type="InterPro" id="IPR036397">
    <property type="entry name" value="RNaseH_sf"/>
</dbReference>
<dbReference type="Gene3D" id="3.30.420.10">
    <property type="entry name" value="Ribonuclease H-like superfamily/Ribonuclease H"/>
    <property type="match status" value="1"/>
</dbReference>
<evidence type="ECO:0000259" key="1">
    <source>
        <dbReference type="Pfam" id="PF13683"/>
    </source>
</evidence>
<dbReference type="EMBL" id="JBHUOM010000006">
    <property type="protein sequence ID" value="MFD2934787.1"/>
    <property type="molecule type" value="Genomic_DNA"/>
</dbReference>
<dbReference type="SUPFAM" id="SSF53098">
    <property type="entry name" value="Ribonuclease H-like"/>
    <property type="match status" value="1"/>
</dbReference>
<evidence type="ECO:0000313" key="3">
    <source>
        <dbReference type="Proteomes" id="UP001597512"/>
    </source>
</evidence>
<dbReference type="RefSeq" id="WP_381501459.1">
    <property type="nucleotide sequence ID" value="NZ_JBHUOM010000006.1"/>
</dbReference>
<reference evidence="3" key="1">
    <citation type="journal article" date="2019" name="Int. J. Syst. Evol. Microbiol.">
        <title>The Global Catalogue of Microorganisms (GCM) 10K type strain sequencing project: providing services to taxonomists for standard genome sequencing and annotation.</title>
        <authorList>
            <consortium name="The Broad Institute Genomics Platform"/>
            <consortium name="The Broad Institute Genome Sequencing Center for Infectious Disease"/>
            <person name="Wu L."/>
            <person name="Ma J."/>
        </authorList>
    </citation>
    <scope>NUCLEOTIDE SEQUENCE [LARGE SCALE GENOMIC DNA]</scope>
    <source>
        <strain evidence="3">KCTC 52490</strain>
    </source>
</reference>
<proteinExistence type="predicted"/>
<dbReference type="Proteomes" id="UP001597512">
    <property type="component" value="Unassembled WGS sequence"/>
</dbReference>
<dbReference type="Pfam" id="PF13683">
    <property type="entry name" value="rve_3"/>
    <property type="match status" value="1"/>
</dbReference>
<evidence type="ECO:0000313" key="2">
    <source>
        <dbReference type="EMBL" id="MFD2934787.1"/>
    </source>
</evidence>
<feature type="domain" description="Integrase catalytic" evidence="1">
    <location>
        <begin position="2"/>
        <end position="50"/>
    </location>
</feature>
<protein>
    <submittedName>
        <fullName evidence="2">Integrase core domain-containing protein</fullName>
    </submittedName>
</protein>
<comment type="caution">
    <text evidence="2">The sequence shown here is derived from an EMBL/GenBank/DDBJ whole genome shotgun (WGS) entry which is preliminary data.</text>
</comment>
<gene>
    <name evidence="2" type="ORF">ACFS25_13415</name>
</gene>
<keyword evidence="3" id="KW-1185">Reference proteome</keyword>
<accession>A0ABW6AI14</accession>
<dbReference type="InterPro" id="IPR012337">
    <property type="entry name" value="RNaseH-like_sf"/>
</dbReference>
<sequence length="82" mass="9656">MAERVLRSLKGDCKLALGFISFSTAEEAVERAINAYNTVRPHASLNYLTPHQMHQRKRKPKLLWYPYKKVRYGNVQYEAVFR</sequence>
<dbReference type="InterPro" id="IPR001584">
    <property type="entry name" value="Integrase_cat-core"/>
</dbReference>
<organism evidence="2 3">
    <name type="scientific">Spirosoma flavum</name>
    <dbReference type="NCBI Taxonomy" id="2048557"/>
    <lineage>
        <taxon>Bacteria</taxon>
        <taxon>Pseudomonadati</taxon>
        <taxon>Bacteroidota</taxon>
        <taxon>Cytophagia</taxon>
        <taxon>Cytophagales</taxon>
        <taxon>Cytophagaceae</taxon>
        <taxon>Spirosoma</taxon>
    </lineage>
</organism>